<reference evidence="8" key="1">
    <citation type="journal article" date="2020" name="bioRxiv">
        <title>Comparative genomics of Chlamydomonas.</title>
        <authorList>
            <person name="Craig R.J."/>
            <person name="Hasan A.R."/>
            <person name="Ness R.W."/>
            <person name="Keightley P.D."/>
        </authorList>
    </citation>
    <scope>NUCLEOTIDE SEQUENCE</scope>
    <source>
        <strain evidence="8">CCAP 11/70</strain>
    </source>
</reference>
<dbReference type="Gene3D" id="3.30.900.10">
    <property type="entry name" value="HORMA domain"/>
    <property type="match status" value="1"/>
</dbReference>
<evidence type="ECO:0000313" key="9">
    <source>
        <dbReference type="Proteomes" id="UP000612055"/>
    </source>
</evidence>
<evidence type="ECO:0000256" key="6">
    <source>
        <dbReference type="SAM" id="MobiDB-lite"/>
    </source>
</evidence>
<feature type="compositionally biased region" description="Low complexity" evidence="6">
    <location>
        <begin position="351"/>
        <end position="360"/>
    </location>
</feature>
<comment type="caution">
    <text evidence="8">The sequence shown here is derived from an EMBL/GenBank/DDBJ whole genome shotgun (WGS) entry which is preliminary data.</text>
</comment>
<feature type="region of interest" description="Disordered" evidence="6">
    <location>
        <begin position="445"/>
        <end position="479"/>
    </location>
</feature>
<accession>A0A836BS51</accession>
<dbReference type="Pfam" id="PF02301">
    <property type="entry name" value="HORMA"/>
    <property type="match status" value="1"/>
</dbReference>
<keyword evidence="5" id="KW-0469">Meiosis</keyword>
<comment type="subcellular location">
    <subcellularLocation>
        <location evidence="2">Chromosome</location>
    </subcellularLocation>
    <subcellularLocation>
        <location evidence="1">Nucleus</location>
    </subcellularLocation>
</comment>
<feature type="compositionally biased region" description="Acidic residues" evidence="6">
    <location>
        <begin position="367"/>
        <end position="377"/>
    </location>
</feature>
<feature type="compositionally biased region" description="Basic and acidic residues" evidence="6">
    <location>
        <begin position="519"/>
        <end position="558"/>
    </location>
</feature>
<dbReference type="InterPro" id="IPR003511">
    <property type="entry name" value="HORMA_dom"/>
</dbReference>
<evidence type="ECO:0000256" key="2">
    <source>
        <dbReference type="ARBA" id="ARBA00004286"/>
    </source>
</evidence>
<dbReference type="SUPFAM" id="SSF56019">
    <property type="entry name" value="The spindle assembly checkpoint protein mad2"/>
    <property type="match status" value="1"/>
</dbReference>
<protein>
    <recommendedName>
        <fullName evidence="7">HORMA domain-containing protein</fullName>
    </recommendedName>
</protein>
<gene>
    <name evidence="8" type="ORF">HYH03_014474</name>
</gene>
<proteinExistence type="predicted"/>
<evidence type="ECO:0000259" key="7">
    <source>
        <dbReference type="PROSITE" id="PS50815"/>
    </source>
</evidence>
<dbReference type="InterPro" id="IPR036570">
    <property type="entry name" value="HORMA_dom_sf"/>
</dbReference>
<evidence type="ECO:0000256" key="5">
    <source>
        <dbReference type="ARBA" id="ARBA00023254"/>
    </source>
</evidence>
<evidence type="ECO:0000256" key="3">
    <source>
        <dbReference type="ARBA" id="ARBA00022454"/>
    </source>
</evidence>
<dbReference type="InterPro" id="IPR051294">
    <property type="entry name" value="HORMA_MeioticProgression"/>
</dbReference>
<organism evidence="8 9">
    <name type="scientific">Edaphochlamys debaryana</name>
    <dbReference type="NCBI Taxonomy" id="47281"/>
    <lineage>
        <taxon>Eukaryota</taxon>
        <taxon>Viridiplantae</taxon>
        <taxon>Chlorophyta</taxon>
        <taxon>core chlorophytes</taxon>
        <taxon>Chlorophyceae</taxon>
        <taxon>CS clade</taxon>
        <taxon>Chlamydomonadales</taxon>
        <taxon>Chlamydomonadales incertae sedis</taxon>
        <taxon>Edaphochlamys</taxon>
    </lineage>
</organism>
<sequence>MVRPQAAAAAQAQAQHQAAISHTESLELVRCLLRVSIFHVSYLRGLFPEKSFKGVDMRNLEDMHVKILMPSCDESRRLVDWVEGGVYDAIKRGFLKNLFFGISTDPEGTQLLEEYIFTFKYGEGRVAMDIAATAGEGGGKKGGKASGEFKQDAAGPRSDLSSVRYQVCRLIRMLVQVCRTLDKVPAERYLFMKLTYQDHTPDEYEPPYFVPVDETGVGHFKRSPFSMAVGKVKSTLDSCDDEAADDAGGMVLGEGGLANDRITAQAQPSAGSVGSGDAATASQTATQAPSTSPAAAALGADANDSAPPQAGAEGPHETDADMDVEAEAEAAVTEPHAEEGAGEQPHQQPDAAAEGAGEAAMHTSDPAAEDDVTEVPESEDYQAVLAYVRGRSQVSLKQLARNFSAMSQPALGAYVDRLAAQGMLAAVPGTRASYRVLAAATQPQTGTQAEALSQPPDDGGAVGRKSNRLQAHKAGDSDAAAALTERMDGLTMEPPPAAGAAGTRASRRAAAAAAANGADTKEAVAEAKAADDAADDRRRSRDQQKQDKVEADKEEAMRSRGGQGGSGEAGDEMTEAAPGNNACGNGKDGAPGGEEGEGAAEVYFDASQASGLERGGRKDRARKTSYVADPIQQGNTKKPKTAGAMANARNGDDPDGQLPDKAPTPRGRGSSRLAAMRR</sequence>
<dbReference type="Proteomes" id="UP000612055">
    <property type="component" value="Unassembled WGS sequence"/>
</dbReference>
<keyword evidence="4" id="KW-0539">Nucleus</keyword>
<feature type="domain" description="HORMA" evidence="7">
    <location>
        <begin position="23"/>
        <end position="243"/>
    </location>
</feature>
<dbReference type="GO" id="GO:0005634">
    <property type="term" value="C:nucleus"/>
    <property type="evidence" value="ECO:0007669"/>
    <property type="project" value="UniProtKB-SubCell"/>
</dbReference>
<keyword evidence="9" id="KW-1185">Reference proteome</keyword>
<evidence type="ECO:0000256" key="4">
    <source>
        <dbReference type="ARBA" id="ARBA00023242"/>
    </source>
</evidence>
<dbReference type="PANTHER" id="PTHR48225">
    <property type="entry name" value="HORMA DOMAIN-CONTAINING PROTEIN 1"/>
    <property type="match status" value="1"/>
</dbReference>
<dbReference type="GO" id="GO:0005694">
    <property type="term" value="C:chromosome"/>
    <property type="evidence" value="ECO:0007669"/>
    <property type="project" value="UniProtKB-SubCell"/>
</dbReference>
<feature type="region of interest" description="Disordered" evidence="6">
    <location>
        <begin position="511"/>
        <end position="678"/>
    </location>
</feature>
<dbReference type="EMBL" id="JAEHOE010000105">
    <property type="protein sequence ID" value="KAG2486880.1"/>
    <property type="molecule type" value="Genomic_DNA"/>
</dbReference>
<feature type="compositionally biased region" description="Low complexity" evidence="6">
    <location>
        <begin position="275"/>
        <end position="307"/>
    </location>
</feature>
<feature type="region of interest" description="Disordered" evidence="6">
    <location>
        <begin position="266"/>
        <end position="377"/>
    </location>
</feature>
<dbReference type="GO" id="GO:0051321">
    <property type="term" value="P:meiotic cell cycle"/>
    <property type="evidence" value="ECO:0007669"/>
    <property type="project" value="UniProtKB-KW"/>
</dbReference>
<dbReference type="PROSITE" id="PS50815">
    <property type="entry name" value="HORMA"/>
    <property type="match status" value="1"/>
</dbReference>
<dbReference type="PANTHER" id="PTHR48225:SF7">
    <property type="entry name" value="MEIOSIS-SPECIFIC PROTEIN HOP1"/>
    <property type="match status" value="1"/>
</dbReference>
<feature type="region of interest" description="Disordered" evidence="6">
    <location>
        <begin position="136"/>
        <end position="156"/>
    </location>
</feature>
<evidence type="ECO:0000256" key="1">
    <source>
        <dbReference type="ARBA" id="ARBA00004123"/>
    </source>
</evidence>
<name>A0A836BS51_9CHLO</name>
<dbReference type="AlphaFoldDB" id="A0A836BS51"/>
<keyword evidence="3" id="KW-0158">Chromosome</keyword>
<evidence type="ECO:0000313" key="8">
    <source>
        <dbReference type="EMBL" id="KAG2486880.1"/>
    </source>
</evidence>
<dbReference type="OrthoDB" id="1928087at2759"/>